<evidence type="ECO:0000256" key="3">
    <source>
        <dbReference type="ARBA" id="ARBA00019015"/>
    </source>
</evidence>
<dbReference type="PROSITE" id="PS00588">
    <property type="entry name" value="FLAGELLA_BB_ROD"/>
    <property type="match status" value="1"/>
</dbReference>
<feature type="domain" description="Flagellar hook protein FlgE D2" evidence="8">
    <location>
        <begin position="198"/>
        <end position="410"/>
    </location>
</feature>
<dbReference type="SUPFAM" id="SSF117143">
    <property type="entry name" value="Flagellar hook protein flgE"/>
    <property type="match status" value="1"/>
</dbReference>
<dbReference type="InterPro" id="IPR037058">
    <property type="entry name" value="Falgellar_hook_FlgE_sf"/>
</dbReference>
<evidence type="ECO:0000313" key="11">
    <source>
        <dbReference type="Proteomes" id="UP000448292"/>
    </source>
</evidence>
<feature type="domain" description="Flagellar basal body rod protein N-terminal" evidence="6">
    <location>
        <begin position="8"/>
        <end position="38"/>
    </location>
</feature>
<sequence>MSTLTGAMYTGISGLTTHSKGISVVGNNLANSNTLGYKATSIQFEDLFYSSINTANGADQIGHGSTVSTLYSNFSQGSYQSSSSVTDVAVSGKGFFIVTNPATGKTYYTRSGNFTFNDDGYLVNAQGYRVQGWEADPSHNGRGVSTIGALGDIQLDDLQSPPQATSLMTMLVNLDKDSEERSANTTNPFFALQQEWDGTADPPLGETRYTYQTSMVVYDEAGGSHEVTVYFDPVQDDAVVSDAGGGQVWEYIVTCNPSEDGRTIDGQELSGTSSAGLLMTGTLTFDSSSQLTGITAFTLADTATGDLHNLSNWTPADIDDDGLPIFTANFSGSEDASHTGAAGAVNIGLNFGVHNRTPAATGWDGAVANAAAVGTDINNLFNFTDPVFGANASTSYDTSSSTLSRNQDGYPPGFLDTVEIDKNGVVSGVFTNGETLELFVIGLADFANYQGLISEGGNLFSASGDSGLPITGIAGTNGFGSISSNTLEQSNVDYSGEMVDLIRFQRGYQANSKVITTVDSLLQEAINLKR</sequence>
<dbReference type="Gene3D" id="2.60.98.20">
    <property type="entry name" value="Flagellar hook protein FlgE"/>
    <property type="match status" value="1"/>
</dbReference>
<comment type="subcellular location">
    <subcellularLocation>
        <location evidence="1 5">Bacterial flagellum basal body</location>
    </subcellularLocation>
</comment>
<dbReference type="RefSeq" id="WP_144303717.1">
    <property type="nucleotide sequence ID" value="NZ_QMIE01000013.1"/>
</dbReference>
<dbReference type="PANTHER" id="PTHR30435:SF1">
    <property type="entry name" value="FLAGELLAR HOOK PROTEIN FLGE"/>
    <property type="match status" value="1"/>
</dbReference>
<dbReference type="GO" id="GO:0005829">
    <property type="term" value="C:cytosol"/>
    <property type="evidence" value="ECO:0007669"/>
    <property type="project" value="TreeGrafter"/>
</dbReference>
<dbReference type="EMBL" id="QMIE01000013">
    <property type="protein sequence ID" value="TVM15937.1"/>
    <property type="molecule type" value="Genomic_DNA"/>
</dbReference>
<feature type="domain" description="Flagellar hook protein FlgE/F/G-like D1" evidence="9">
    <location>
        <begin position="89"/>
        <end position="155"/>
    </location>
</feature>
<dbReference type="InterPro" id="IPR037925">
    <property type="entry name" value="FlgE/F/G-like"/>
</dbReference>
<dbReference type="InterPro" id="IPR010930">
    <property type="entry name" value="Flg_bb/hook_C_dom"/>
</dbReference>
<comment type="similarity">
    <text evidence="2 5">Belongs to the flagella basal body rod proteins family.</text>
</comment>
<evidence type="ECO:0000256" key="2">
    <source>
        <dbReference type="ARBA" id="ARBA00009677"/>
    </source>
</evidence>
<keyword evidence="10" id="KW-0969">Cilium</keyword>
<dbReference type="InterPro" id="IPR011491">
    <property type="entry name" value="FlgE_D2"/>
</dbReference>
<dbReference type="OrthoDB" id="9804559at2"/>
<evidence type="ECO:0000256" key="5">
    <source>
        <dbReference type="RuleBase" id="RU362116"/>
    </source>
</evidence>
<evidence type="ECO:0000256" key="1">
    <source>
        <dbReference type="ARBA" id="ARBA00004117"/>
    </source>
</evidence>
<comment type="function">
    <text evidence="5">A flexible structure which links the flagellar filament to the drive apparatus in the basal body.</text>
</comment>
<accession>A0A7M3MC94</accession>
<keyword evidence="10" id="KW-0282">Flagellum</keyword>
<proteinExistence type="inferred from homology"/>
<dbReference type="PANTHER" id="PTHR30435">
    <property type="entry name" value="FLAGELLAR PROTEIN"/>
    <property type="match status" value="1"/>
</dbReference>
<evidence type="ECO:0000259" key="7">
    <source>
        <dbReference type="Pfam" id="PF06429"/>
    </source>
</evidence>
<keyword evidence="10" id="KW-0966">Cell projection</keyword>
<dbReference type="InterPro" id="IPR001444">
    <property type="entry name" value="Flag_bb_rod_N"/>
</dbReference>
<gene>
    <name evidence="10" type="ORF">DPQ33_13285</name>
</gene>
<reference evidence="10 11" key="1">
    <citation type="submission" date="2018-06" db="EMBL/GenBank/DDBJ databases">
        <title>Complete genome of Desulfovibrio indonesiensis P37SLT.</title>
        <authorList>
            <person name="Crispim J.S."/>
            <person name="Vidigal P.M.P."/>
            <person name="Silva L.C.F."/>
            <person name="Laguardia C.N."/>
            <person name="Araujo L.C."/>
            <person name="Dias R.S."/>
            <person name="Sousa M.P."/>
            <person name="Paula S.O."/>
            <person name="Silva C."/>
        </authorList>
    </citation>
    <scope>NUCLEOTIDE SEQUENCE [LARGE SCALE GENOMIC DNA]</scope>
    <source>
        <strain evidence="10 11">P37SLT</strain>
    </source>
</reference>
<name>A0A7M3MC94_9BACT</name>
<feature type="domain" description="Flagellar basal-body/hook protein C-terminal" evidence="7">
    <location>
        <begin position="484"/>
        <end position="528"/>
    </location>
</feature>
<dbReference type="InterPro" id="IPR053967">
    <property type="entry name" value="LlgE_F_G-like_D1"/>
</dbReference>
<comment type="caution">
    <text evidence="10">The sequence shown here is derived from an EMBL/GenBank/DDBJ whole genome shotgun (WGS) entry which is preliminary data.</text>
</comment>
<evidence type="ECO:0000259" key="8">
    <source>
        <dbReference type="Pfam" id="PF07559"/>
    </source>
</evidence>
<dbReference type="InterPro" id="IPR019776">
    <property type="entry name" value="Flagellar_basal_body_rod_CS"/>
</dbReference>
<dbReference type="NCBIfam" id="TIGR03506">
    <property type="entry name" value="FlgEFG_subfam"/>
    <property type="match status" value="1"/>
</dbReference>
<dbReference type="Pfam" id="PF00460">
    <property type="entry name" value="Flg_bb_rod"/>
    <property type="match status" value="1"/>
</dbReference>
<dbReference type="AlphaFoldDB" id="A0A7M3MC94"/>
<dbReference type="GO" id="GO:0009425">
    <property type="term" value="C:bacterial-type flagellum basal body"/>
    <property type="evidence" value="ECO:0007669"/>
    <property type="project" value="UniProtKB-SubCell"/>
</dbReference>
<dbReference type="Pfam" id="PF07559">
    <property type="entry name" value="FlgE_D2"/>
    <property type="match status" value="1"/>
</dbReference>
<evidence type="ECO:0000313" key="10">
    <source>
        <dbReference type="EMBL" id="TVM15937.1"/>
    </source>
</evidence>
<dbReference type="Pfam" id="PF06429">
    <property type="entry name" value="Flg_bbr_C"/>
    <property type="match status" value="1"/>
</dbReference>
<dbReference type="GO" id="GO:0071978">
    <property type="term" value="P:bacterial-type flagellum-dependent swarming motility"/>
    <property type="evidence" value="ECO:0007669"/>
    <property type="project" value="TreeGrafter"/>
</dbReference>
<evidence type="ECO:0000259" key="9">
    <source>
        <dbReference type="Pfam" id="PF22692"/>
    </source>
</evidence>
<evidence type="ECO:0000259" key="6">
    <source>
        <dbReference type="Pfam" id="PF00460"/>
    </source>
</evidence>
<dbReference type="GO" id="GO:0009424">
    <property type="term" value="C:bacterial-type flagellum hook"/>
    <property type="evidence" value="ECO:0007669"/>
    <property type="project" value="TreeGrafter"/>
</dbReference>
<keyword evidence="11" id="KW-1185">Reference proteome</keyword>
<organism evidence="10 11">
    <name type="scientific">Oceanidesulfovibrio indonesiensis</name>
    <dbReference type="NCBI Taxonomy" id="54767"/>
    <lineage>
        <taxon>Bacteria</taxon>
        <taxon>Pseudomonadati</taxon>
        <taxon>Thermodesulfobacteriota</taxon>
        <taxon>Desulfovibrionia</taxon>
        <taxon>Desulfovibrionales</taxon>
        <taxon>Desulfovibrionaceae</taxon>
        <taxon>Oceanidesulfovibrio</taxon>
    </lineage>
</organism>
<dbReference type="Pfam" id="PF22692">
    <property type="entry name" value="LlgE_F_G_D1"/>
    <property type="match status" value="1"/>
</dbReference>
<protein>
    <recommendedName>
        <fullName evidence="3 5">Flagellar hook protein FlgE</fullName>
    </recommendedName>
</protein>
<dbReference type="InterPro" id="IPR020013">
    <property type="entry name" value="Flagellar_FlgE/F/G"/>
</dbReference>
<evidence type="ECO:0000256" key="4">
    <source>
        <dbReference type="ARBA" id="ARBA00023143"/>
    </source>
</evidence>
<keyword evidence="4 5" id="KW-0975">Bacterial flagellum</keyword>
<dbReference type="Proteomes" id="UP000448292">
    <property type="component" value="Unassembled WGS sequence"/>
</dbReference>